<keyword evidence="4" id="KW-1003">Cell membrane</keyword>
<dbReference type="Pfam" id="PF00230">
    <property type="entry name" value="MIP"/>
    <property type="match status" value="1"/>
</dbReference>
<dbReference type="RefSeq" id="XP_066931184.1">
    <property type="nucleotide sequence ID" value="XM_067075083.1"/>
</dbReference>
<sequence>MCNNRRVQLKFGADELSKWKLWRAVLAEFVGTMLFLLCVTTVALFNAGSGSSSVNVEVGIGIGLGIATLSFAFGHVSGGHLNPAVTFGMIIGGRISFLRGLFYTLAQVVGAIAGSAITYACTSTLEQGIGKTRLGQNFVKRGDEIEAIALEMLFTFILVFFVFSVTDPKKKVEPYAQSLGIGVCIWVCHVCLIPYTNCSINPARSTGPAIVISDWNGQDEFWIFWLAPMLGGALAAVLYTFVFYVDDSDEDKYEVRHSYAMETTTTTIRS</sequence>
<feature type="transmembrane region" description="Helical" evidence="9">
    <location>
        <begin position="21"/>
        <end position="46"/>
    </location>
</feature>
<dbReference type="EnsemblMetazoa" id="CLYHEMT018632.1">
    <property type="protein sequence ID" value="CLYHEMP018632.1"/>
    <property type="gene ID" value="CLYHEMG018632"/>
</dbReference>
<dbReference type="InterPro" id="IPR034294">
    <property type="entry name" value="Aquaporin_transptr"/>
</dbReference>
<dbReference type="GO" id="GO:0005886">
    <property type="term" value="C:plasma membrane"/>
    <property type="evidence" value="ECO:0007669"/>
    <property type="project" value="UniProtKB-SubCell"/>
</dbReference>
<dbReference type="CDD" id="cd00333">
    <property type="entry name" value="MIP"/>
    <property type="match status" value="1"/>
</dbReference>
<evidence type="ECO:0000256" key="8">
    <source>
        <dbReference type="RuleBase" id="RU000477"/>
    </source>
</evidence>
<comment type="similarity">
    <text evidence="2 8">Belongs to the MIP/aquaporin (TC 1.A.8) family.</text>
</comment>
<evidence type="ECO:0000256" key="3">
    <source>
        <dbReference type="ARBA" id="ARBA00022448"/>
    </source>
</evidence>
<dbReference type="Proteomes" id="UP000594262">
    <property type="component" value="Unplaced"/>
</dbReference>
<evidence type="ECO:0000256" key="9">
    <source>
        <dbReference type="SAM" id="Phobius"/>
    </source>
</evidence>
<dbReference type="Gene3D" id="1.20.1080.10">
    <property type="entry name" value="Glycerol uptake facilitator protein"/>
    <property type="match status" value="1"/>
</dbReference>
<dbReference type="GeneID" id="136818853"/>
<dbReference type="AlphaFoldDB" id="A0A7M5X8X3"/>
<evidence type="ECO:0000256" key="1">
    <source>
        <dbReference type="ARBA" id="ARBA00004651"/>
    </source>
</evidence>
<name>A0A7M5X8X3_9CNID</name>
<feature type="transmembrane region" description="Helical" evidence="9">
    <location>
        <begin position="222"/>
        <end position="245"/>
    </location>
</feature>
<keyword evidence="11" id="KW-1185">Reference proteome</keyword>
<dbReference type="InterPro" id="IPR000425">
    <property type="entry name" value="MIP"/>
</dbReference>
<dbReference type="InterPro" id="IPR023271">
    <property type="entry name" value="Aquaporin-like"/>
</dbReference>
<evidence type="ECO:0000313" key="11">
    <source>
        <dbReference type="Proteomes" id="UP000594262"/>
    </source>
</evidence>
<dbReference type="GO" id="GO:0015250">
    <property type="term" value="F:water channel activity"/>
    <property type="evidence" value="ECO:0007669"/>
    <property type="project" value="TreeGrafter"/>
</dbReference>
<dbReference type="PANTHER" id="PTHR19139">
    <property type="entry name" value="AQUAPORIN TRANSPORTER"/>
    <property type="match status" value="1"/>
</dbReference>
<keyword evidence="3 8" id="KW-0813">Transport</keyword>
<feature type="transmembrane region" description="Helical" evidence="9">
    <location>
        <begin position="145"/>
        <end position="163"/>
    </location>
</feature>
<keyword evidence="7 9" id="KW-0472">Membrane</keyword>
<evidence type="ECO:0000256" key="6">
    <source>
        <dbReference type="ARBA" id="ARBA00022989"/>
    </source>
</evidence>
<evidence type="ECO:0000256" key="7">
    <source>
        <dbReference type="ARBA" id="ARBA00023136"/>
    </source>
</evidence>
<reference evidence="10" key="1">
    <citation type="submission" date="2021-01" db="UniProtKB">
        <authorList>
            <consortium name="EnsemblMetazoa"/>
        </authorList>
    </citation>
    <scope>IDENTIFICATION</scope>
</reference>
<feature type="transmembrane region" description="Helical" evidence="9">
    <location>
        <begin position="101"/>
        <end position="125"/>
    </location>
</feature>
<feature type="transmembrane region" description="Helical" evidence="9">
    <location>
        <begin position="58"/>
        <end position="81"/>
    </location>
</feature>
<dbReference type="SUPFAM" id="SSF81338">
    <property type="entry name" value="Aquaporin-like"/>
    <property type="match status" value="1"/>
</dbReference>
<evidence type="ECO:0000256" key="2">
    <source>
        <dbReference type="ARBA" id="ARBA00006175"/>
    </source>
</evidence>
<proteinExistence type="inferred from homology"/>
<keyword evidence="5 8" id="KW-0812">Transmembrane</keyword>
<feature type="transmembrane region" description="Helical" evidence="9">
    <location>
        <begin position="175"/>
        <end position="195"/>
    </location>
</feature>
<evidence type="ECO:0000256" key="5">
    <source>
        <dbReference type="ARBA" id="ARBA00022692"/>
    </source>
</evidence>
<organism evidence="10 11">
    <name type="scientific">Clytia hemisphaerica</name>
    <dbReference type="NCBI Taxonomy" id="252671"/>
    <lineage>
        <taxon>Eukaryota</taxon>
        <taxon>Metazoa</taxon>
        <taxon>Cnidaria</taxon>
        <taxon>Hydrozoa</taxon>
        <taxon>Hydroidolina</taxon>
        <taxon>Leptothecata</taxon>
        <taxon>Obeliida</taxon>
        <taxon>Clytiidae</taxon>
        <taxon>Clytia</taxon>
    </lineage>
</organism>
<comment type="subcellular location">
    <subcellularLocation>
        <location evidence="1">Cell membrane</location>
        <topology evidence="1">Multi-pass membrane protein</topology>
    </subcellularLocation>
</comment>
<dbReference type="PRINTS" id="PR00783">
    <property type="entry name" value="MINTRINSICP"/>
</dbReference>
<keyword evidence="6 9" id="KW-1133">Transmembrane helix</keyword>
<dbReference type="NCBIfam" id="TIGR00861">
    <property type="entry name" value="MIP"/>
    <property type="match status" value="1"/>
</dbReference>
<evidence type="ECO:0008006" key="12">
    <source>
        <dbReference type="Google" id="ProtNLM"/>
    </source>
</evidence>
<accession>A0A7M5X8X3</accession>
<dbReference type="PANTHER" id="PTHR19139:SF199">
    <property type="entry name" value="MIP17260P"/>
    <property type="match status" value="1"/>
</dbReference>
<evidence type="ECO:0000313" key="10">
    <source>
        <dbReference type="EnsemblMetazoa" id="CLYHEMP018632.1"/>
    </source>
</evidence>
<dbReference type="InterPro" id="IPR022357">
    <property type="entry name" value="MIP_CS"/>
</dbReference>
<evidence type="ECO:0000256" key="4">
    <source>
        <dbReference type="ARBA" id="ARBA00022475"/>
    </source>
</evidence>
<protein>
    <recommendedName>
        <fullName evidence="12">Aquaporin</fullName>
    </recommendedName>
</protein>
<dbReference type="OrthoDB" id="3222at2759"/>
<dbReference type="PROSITE" id="PS00221">
    <property type="entry name" value="MIP"/>
    <property type="match status" value="1"/>
</dbReference>